<evidence type="ECO:0000256" key="12">
    <source>
        <dbReference type="ARBA" id="ARBA00055986"/>
    </source>
</evidence>
<protein>
    <recommendedName>
        <fullName evidence="3 13">peptidylprolyl isomerase</fullName>
        <ecNumber evidence="3 13">5.2.1.8</ecNumber>
    </recommendedName>
</protein>
<keyword evidence="11 13" id="KW-0413">Isomerase</keyword>
<evidence type="ECO:0000256" key="7">
    <source>
        <dbReference type="ARBA" id="ARBA00022824"/>
    </source>
</evidence>
<dbReference type="PROSITE" id="PS50059">
    <property type="entry name" value="FKBP_PPIASE"/>
    <property type="match status" value="1"/>
</dbReference>
<comment type="catalytic activity">
    <reaction evidence="1 13">
        <text>[protein]-peptidylproline (omega=180) = [protein]-peptidylproline (omega=0)</text>
        <dbReference type="Rhea" id="RHEA:16237"/>
        <dbReference type="Rhea" id="RHEA-COMP:10747"/>
        <dbReference type="Rhea" id="RHEA-COMP:10748"/>
        <dbReference type="ChEBI" id="CHEBI:83833"/>
        <dbReference type="ChEBI" id="CHEBI:83834"/>
        <dbReference type="EC" id="5.2.1.8"/>
    </reaction>
</comment>
<evidence type="ECO:0000256" key="5">
    <source>
        <dbReference type="ARBA" id="ARBA00022729"/>
    </source>
</evidence>
<dbReference type="GO" id="GO:0005783">
    <property type="term" value="C:endoplasmic reticulum"/>
    <property type="evidence" value="ECO:0007669"/>
    <property type="project" value="UniProtKB-SubCell"/>
</dbReference>
<dbReference type="PANTHER" id="PTHR46046">
    <property type="entry name" value="PEPTIDYLPROLYL ISOMERASE"/>
    <property type="match status" value="1"/>
</dbReference>
<reference evidence="15" key="1">
    <citation type="submission" date="2006-01" db="EMBL/GenBank/DDBJ databases">
        <authorList>
            <person name="Lindblad-Toh K."/>
            <person name="Mauceli E."/>
            <person name="Grabherr M."/>
            <person name="Chang J.L."/>
            <person name="Lander E.S."/>
        </authorList>
    </citation>
    <scope>NUCLEOTIDE SEQUENCE [LARGE SCALE GENOMIC DNA]</scope>
</reference>
<sequence>CKLICATLVFDALLVDIHNSKDNLTIENQEIPESCTRKSVSGDYVRYHYNGTYLNGVTFDTSYQRNTTYNTYIGMGYVIAGMDQALLGVCMGEKRRVIIPPKLAYGEEGAGGVIPPNAVLVFDIHVIDFHNPNDTVKI</sequence>
<proteinExistence type="predicted"/>
<organism evidence="15">
    <name type="scientific">Gasterosteus aculeatus</name>
    <name type="common">Three-spined stickleback</name>
    <dbReference type="NCBI Taxonomy" id="69293"/>
    <lineage>
        <taxon>Eukaryota</taxon>
        <taxon>Metazoa</taxon>
        <taxon>Chordata</taxon>
        <taxon>Craniata</taxon>
        <taxon>Vertebrata</taxon>
        <taxon>Euteleostomi</taxon>
        <taxon>Actinopterygii</taxon>
        <taxon>Neopterygii</taxon>
        <taxon>Teleostei</taxon>
        <taxon>Neoteleostei</taxon>
        <taxon>Acanthomorphata</taxon>
        <taxon>Eupercaria</taxon>
        <taxon>Perciformes</taxon>
        <taxon>Cottioidei</taxon>
        <taxon>Gasterosteales</taxon>
        <taxon>Gasterosteidae</taxon>
        <taxon>Gasterosteus</taxon>
    </lineage>
</organism>
<dbReference type="Ensembl" id="ENSGACT00000008400.1">
    <property type="protein sequence ID" value="ENSGACP00000008381.1"/>
    <property type="gene ID" value="ENSGACG00000006267.1"/>
</dbReference>
<evidence type="ECO:0000256" key="13">
    <source>
        <dbReference type="PROSITE-ProRule" id="PRU00277"/>
    </source>
</evidence>
<keyword evidence="6" id="KW-0677">Repeat</keyword>
<keyword evidence="10" id="KW-0325">Glycoprotein</keyword>
<evidence type="ECO:0000256" key="11">
    <source>
        <dbReference type="ARBA" id="ARBA00023235"/>
    </source>
</evidence>
<evidence type="ECO:0000256" key="4">
    <source>
        <dbReference type="ARBA" id="ARBA00022723"/>
    </source>
</evidence>
<keyword evidence="8" id="KW-0106">Calcium</keyword>
<evidence type="ECO:0000313" key="15">
    <source>
        <dbReference type="Ensembl" id="ENSGACP00000008381.1"/>
    </source>
</evidence>
<keyword evidence="4" id="KW-0479">Metal-binding</keyword>
<reference evidence="15" key="2">
    <citation type="submission" date="2024-04" db="UniProtKB">
        <authorList>
            <consortium name="Ensembl"/>
        </authorList>
    </citation>
    <scope>IDENTIFICATION</scope>
</reference>
<evidence type="ECO:0000256" key="2">
    <source>
        <dbReference type="ARBA" id="ARBA00004240"/>
    </source>
</evidence>
<dbReference type="Gene3D" id="3.10.50.40">
    <property type="match status" value="1"/>
</dbReference>
<dbReference type="AlphaFoldDB" id="G3NSR3"/>
<comment type="function">
    <text evidence="12">PPIases accelerate the folding of proteins during protein synthesis.</text>
</comment>
<dbReference type="Pfam" id="PF00254">
    <property type="entry name" value="FKBP_C"/>
    <property type="match status" value="1"/>
</dbReference>
<evidence type="ECO:0000259" key="14">
    <source>
        <dbReference type="PROSITE" id="PS50059"/>
    </source>
</evidence>
<dbReference type="SUPFAM" id="SSF54534">
    <property type="entry name" value="FKBP-like"/>
    <property type="match status" value="1"/>
</dbReference>
<keyword evidence="5" id="KW-0732">Signal</keyword>
<evidence type="ECO:0000256" key="10">
    <source>
        <dbReference type="ARBA" id="ARBA00023180"/>
    </source>
</evidence>
<evidence type="ECO:0000256" key="3">
    <source>
        <dbReference type="ARBA" id="ARBA00013194"/>
    </source>
</evidence>
<dbReference type="InterPro" id="IPR046357">
    <property type="entry name" value="PPIase_dom_sf"/>
</dbReference>
<dbReference type="FunFam" id="3.10.50.40:FF:000002">
    <property type="entry name" value="Peptidylprolyl isomerase"/>
    <property type="match status" value="1"/>
</dbReference>
<dbReference type="EC" id="5.2.1.8" evidence="3 13"/>
<name>G3NSR3_GASAC</name>
<keyword evidence="7" id="KW-0256">Endoplasmic reticulum</keyword>
<feature type="domain" description="PPIase FKBP-type" evidence="14">
    <location>
        <begin position="42"/>
        <end position="130"/>
    </location>
</feature>
<keyword evidence="9 13" id="KW-0697">Rotamase</keyword>
<dbReference type="GO" id="GO:0003755">
    <property type="term" value="F:peptidyl-prolyl cis-trans isomerase activity"/>
    <property type="evidence" value="ECO:0007669"/>
    <property type="project" value="UniProtKB-KW"/>
</dbReference>
<dbReference type="GO" id="GO:0046872">
    <property type="term" value="F:metal ion binding"/>
    <property type="evidence" value="ECO:0007669"/>
    <property type="project" value="UniProtKB-KW"/>
</dbReference>
<evidence type="ECO:0000256" key="1">
    <source>
        <dbReference type="ARBA" id="ARBA00000971"/>
    </source>
</evidence>
<evidence type="ECO:0000256" key="8">
    <source>
        <dbReference type="ARBA" id="ARBA00022837"/>
    </source>
</evidence>
<dbReference type="PANTHER" id="PTHR46046:SF3">
    <property type="entry name" value="PEPTIDYL-PROLYL CIS-TRANS ISOMERASE FKBP10"/>
    <property type="match status" value="1"/>
</dbReference>
<comment type="subcellular location">
    <subcellularLocation>
        <location evidence="2">Endoplasmic reticulum</location>
    </subcellularLocation>
</comment>
<dbReference type="InterPro" id="IPR051989">
    <property type="entry name" value="FKBP-like_isomerase"/>
</dbReference>
<dbReference type="InterPro" id="IPR001179">
    <property type="entry name" value="PPIase_FKBP_dom"/>
</dbReference>
<evidence type="ECO:0000256" key="6">
    <source>
        <dbReference type="ARBA" id="ARBA00022737"/>
    </source>
</evidence>
<accession>G3NSR3</accession>
<evidence type="ECO:0000256" key="9">
    <source>
        <dbReference type="ARBA" id="ARBA00023110"/>
    </source>
</evidence>
<dbReference type="Bgee" id="ENSGACG00000006267">
    <property type="expression patterns" value="Expressed in embryo and 12 other cell types or tissues"/>
</dbReference>